<feature type="disulfide bond" evidence="6">
    <location>
        <begin position="165"/>
        <end position="182"/>
    </location>
</feature>
<feature type="domain" description="EGF-like" evidence="8">
    <location>
        <begin position="114"/>
        <end position="154"/>
    </location>
</feature>
<comment type="caution">
    <text evidence="6">Lacks conserved residue(s) required for the propagation of feature annotation.</text>
</comment>
<dbReference type="GeneID" id="100201180"/>
<dbReference type="PROSITE" id="PS01187">
    <property type="entry name" value="EGF_CA"/>
    <property type="match status" value="2"/>
</dbReference>
<accession>A0ABM4CI11</accession>
<evidence type="ECO:0000313" key="9">
    <source>
        <dbReference type="Proteomes" id="UP001652625"/>
    </source>
</evidence>
<dbReference type="SUPFAM" id="SSF57184">
    <property type="entry name" value="Growth factor receptor domain"/>
    <property type="match status" value="1"/>
</dbReference>
<evidence type="ECO:0000256" key="7">
    <source>
        <dbReference type="SAM" id="SignalP"/>
    </source>
</evidence>
<dbReference type="RefSeq" id="XP_065661376.1">
    <property type="nucleotide sequence ID" value="XM_065805304.1"/>
</dbReference>
<keyword evidence="9" id="KW-1185">Reference proteome</keyword>
<gene>
    <name evidence="10" type="primary">LOC100201180</name>
</gene>
<dbReference type="InterPro" id="IPR018097">
    <property type="entry name" value="EGF_Ca-bd_CS"/>
</dbReference>
<keyword evidence="5" id="KW-0325">Glycoprotein</keyword>
<dbReference type="PANTHER" id="PTHR24042">
    <property type="entry name" value="NEL HOMOLOG"/>
    <property type="match status" value="1"/>
</dbReference>
<dbReference type="SMART" id="SM00181">
    <property type="entry name" value="EGF"/>
    <property type="match status" value="4"/>
</dbReference>
<dbReference type="InterPro" id="IPR024731">
    <property type="entry name" value="NELL2-like_EGF"/>
</dbReference>
<dbReference type="PROSITE" id="PS01186">
    <property type="entry name" value="EGF_2"/>
    <property type="match status" value="4"/>
</dbReference>
<protein>
    <submittedName>
        <fullName evidence="10">Latent-transforming growth factor beta-binding protein 2 isoform X2</fullName>
    </submittedName>
</protein>
<feature type="domain" description="EGF-like" evidence="8">
    <location>
        <begin position="74"/>
        <end position="113"/>
    </location>
</feature>
<name>A0ABM4CI11_HYDVU</name>
<keyword evidence="1 6" id="KW-0245">EGF-like domain</keyword>
<evidence type="ECO:0000256" key="1">
    <source>
        <dbReference type="ARBA" id="ARBA00022536"/>
    </source>
</evidence>
<feature type="domain" description="EGF-like" evidence="8">
    <location>
        <begin position="155"/>
        <end position="196"/>
    </location>
</feature>
<evidence type="ECO:0000256" key="6">
    <source>
        <dbReference type="PROSITE-ProRule" id="PRU00076"/>
    </source>
</evidence>
<reference evidence="10" key="1">
    <citation type="submission" date="2025-08" db="UniProtKB">
        <authorList>
            <consortium name="RefSeq"/>
        </authorList>
    </citation>
    <scope>IDENTIFICATION</scope>
</reference>
<feature type="signal peptide" evidence="7">
    <location>
        <begin position="1"/>
        <end position="18"/>
    </location>
</feature>
<proteinExistence type="predicted"/>
<dbReference type="Gene3D" id="2.10.25.10">
    <property type="entry name" value="Laminin"/>
    <property type="match status" value="3"/>
</dbReference>
<dbReference type="SUPFAM" id="SSF57196">
    <property type="entry name" value="EGF/Laminin"/>
    <property type="match status" value="1"/>
</dbReference>
<keyword evidence="3" id="KW-0677">Repeat</keyword>
<dbReference type="Pfam" id="PF07645">
    <property type="entry name" value="EGF_CA"/>
    <property type="match status" value="2"/>
</dbReference>
<dbReference type="InterPro" id="IPR049883">
    <property type="entry name" value="NOTCH1_EGF-like"/>
</dbReference>
<keyword evidence="4 6" id="KW-1015">Disulfide bond</keyword>
<evidence type="ECO:0000256" key="2">
    <source>
        <dbReference type="ARBA" id="ARBA00022729"/>
    </source>
</evidence>
<dbReference type="PROSITE" id="PS50026">
    <property type="entry name" value="EGF_3"/>
    <property type="match status" value="3"/>
</dbReference>
<dbReference type="InterPro" id="IPR000152">
    <property type="entry name" value="EGF-type_Asp/Asn_hydroxyl_site"/>
</dbReference>
<organism evidence="9 10">
    <name type="scientific">Hydra vulgaris</name>
    <name type="common">Hydra</name>
    <name type="synonym">Hydra attenuata</name>
    <dbReference type="NCBI Taxonomy" id="6087"/>
    <lineage>
        <taxon>Eukaryota</taxon>
        <taxon>Metazoa</taxon>
        <taxon>Cnidaria</taxon>
        <taxon>Hydrozoa</taxon>
        <taxon>Hydroidolina</taxon>
        <taxon>Anthoathecata</taxon>
        <taxon>Aplanulata</taxon>
        <taxon>Hydridae</taxon>
        <taxon>Hydra</taxon>
    </lineage>
</organism>
<dbReference type="Proteomes" id="UP001652625">
    <property type="component" value="Chromosome 09"/>
</dbReference>
<dbReference type="PROSITE" id="PS00010">
    <property type="entry name" value="ASX_HYDROXYL"/>
    <property type="match status" value="3"/>
</dbReference>
<evidence type="ECO:0000259" key="8">
    <source>
        <dbReference type="PROSITE" id="PS50026"/>
    </source>
</evidence>
<dbReference type="InterPro" id="IPR009030">
    <property type="entry name" value="Growth_fac_rcpt_cys_sf"/>
</dbReference>
<evidence type="ECO:0000313" key="10">
    <source>
        <dbReference type="RefSeq" id="XP_065661376.1"/>
    </source>
</evidence>
<keyword evidence="2 7" id="KW-0732">Signal</keyword>
<evidence type="ECO:0000256" key="5">
    <source>
        <dbReference type="ARBA" id="ARBA00023180"/>
    </source>
</evidence>
<dbReference type="Pfam" id="PF12947">
    <property type="entry name" value="EGF_3"/>
    <property type="match status" value="1"/>
</dbReference>
<dbReference type="PANTHER" id="PTHR24042:SF5">
    <property type="entry name" value="EGF-LIKE CALCIUM-BINDING DOMAIN-CONTAINING PROTEIN"/>
    <property type="match status" value="1"/>
</dbReference>
<dbReference type="CDD" id="cd00054">
    <property type="entry name" value="EGF_CA"/>
    <property type="match status" value="3"/>
</dbReference>
<dbReference type="InterPro" id="IPR000742">
    <property type="entry name" value="EGF"/>
</dbReference>
<evidence type="ECO:0000256" key="3">
    <source>
        <dbReference type="ARBA" id="ARBA00022737"/>
    </source>
</evidence>
<feature type="chain" id="PRO_5046493795" evidence="7">
    <location>
        <begin position="19"/>
        <end position="465"/>
    </location>
</feature>
<sequence length="465" mass="52208">MSWMKAIIICAILMGTLCIENIYFSQTSDITTEKVLDFTCKLNCTANSRCISKGYDFLCVCNDGFEKLGDICKDVNECEGTNPCMQNSKCKNTDGSYECKCEDGFQLVHGVCQDINECQSAIRPCSRHAICTNILGSYSCSCKDGFSGDGYTCRDIDECMNINECGSMSHAKCVNIEGSYTCVCDDGYENKNGYCSAIDYCQYIASCQEPESLEVCTSRDNMCHRECRNPQMNIKHGCLPTSEFSQILLRRKRRDTSEQVWQNVGFCSTICGDSGQQLQSLTINNITYYRNVSCNIFPCGNYTSVNKTGNCLTIYSFSNVSLINDDLIYKVVGYGGSQVPALIDFLNGWVYILEANKILPIDQCDQIQNNIDKFKQSIAAFQNNFDMFDSIKTVFNNIIHCNGNPAAFISLFRAYRAFVKAHIIEKNLLESSQFILRSMEAKKQDCNEYKGWLGISSMIINCKDA</sequence>
<dbReference type="InterPro" id="IPR051586">
    <property type="entry name" value="PKC-binding_NELL"/>
</dbReference>
<evidence type="ECO:0000256" key="4">
    <source>
        <dbReference type="ARBA" id="ARBA00023157"/>
    </source>
</evidence>
<dbReference type="SMART" id="SM00179">
    <property type="entry name" value="EGF_CA"/>
    <property type="match status" value="3"/>
</dbReference>
<dbReference type="InterPro" id="IPR001881">
    <property type="entry name" value="EGF-like_Ca-bd_dom"/>
</dbReference>